<sequence length="565" mass="63385">MKMDIQELPQELLNSVLAELLWLVGPNKTLHLRVVSRVFNASIQRAICDSYLNHLEDCRGPFHSWLDRKIRKGIKISPPLMGQLVLAQLKYDRDNELFSPICAAIQVTDQYFTDKEQRQRCALQICEASADYLYWDVNHRLNLAWEIESNSIYQWKGYVNREVISSRYDISKQNILSAAIVVGCFPIVRDLLKEDLYVHVNCEHPYFGKPLQLAARWGHLEILQLLLHHGADAQAVQDSIPGMGGESFWKAYGSYYSSNGSALRVACLAGHSNIVRALMKPQYKIVSTAEFHHAIRAAGRSGHTNILHILLDSAQELVKSLPSNWINDLLLETCKDGRPEVVQMMIELGAQVDYELPEKPKYHTAIQLAAWKGHSTAIKLLLDSGVSRKFVDVPYSNGGPIELAVQGGHLDCLQLLLNCGVDIRDYAPSRYLLGIATRLCQLPMVRLLVKNGADLSSLSPGGAKLGEVLLIQAVERGRVPVIRLLIELGVSPNNPDQRVDPVLKAMINSDNDVLKTLIELGGKEIHVTDSIFAKEFSSGIFPITRKYTARRALRDFPPSWQGRDF</sequence>
<dbReference type="EMBL" id="JAAMPI010000373">
    <property type="protein sequence ID" value="KAF4632145.1"/>
    <property type="molecule type" value="Genomic_DNA"/>
</dbReference>
<evidence type="ECO:0000256" key="1">
    <source>
        <dbReference type="ARBA" id="ARBA00022737"/>
    </source>
</evidence>
<dbReference type="SUPFAM" id="SSF48403">
    <property type="entry name" value="Ankyrin repeat"/>
    <property type="match status" value="1"/>
</dbReference>
<organism evidence="4 5">
    <name type="scientific">Cudoniella acicularis</name>
    <dbReference type="NCBI Taxonomy" id="354080"/>
    <lineage>
        <taxon>Eukaryota</taxon>
        <taxon>Fungi</taxon>
        <taxon>Dikarya</taxon>
        <taxon>Ascomycota</taxon>
        <taxon>Pezizomycotina</taxon>
        <taxon>Leotiomycetes</taxon>
        <taxon>Helotiales</taxon>
        <taxon>Tricladiaceae</taxon>
        <taxon>Cudoniella</taxon>
    </lineage>
</organism>
<evidence type="ECO:0000256" key="3">
    <source>
        <dbReference type="PROSITE-ProRule" id="PRU00023"/>
    </source>
</evidence>
<keyword evidence="2 3" id="KW-0040">ANK repeat</keyword>
<dbReference type="PANTHER" id="PTHR24198">
    <property type="entry name" value="ANKYRIN REPEAT AND PROTEIN KINASE DOMAIN-CONTAINING PROTEIN"/>
    <property type="match status" value="1"/>
</dbReference>
<evidence type="ECO:0000256" key="2">
    <source>
        <dbReference type="ARBA" id="ARBA00023043"/>
    </source>
</evidence>
<evidence type="ECO:0008006" key="6">
    <source>
        <dbReference type="Google" id="ProtNLM"/>
    </source>
</evidence>
<evidence type="ECO:0000313" key="4">
    <source>
        <dbReference type="EMBL" id="KAF4632145.1"/>
    </source>
</evidence>
<dbReference type="PANTHER" id="PTHR24198:SF194">
    <property type="entry name" value="INVERSIN-A"/>
    <property type="match status" value="1"/>
</dbReference>
<dbReference type="AlphaFoldDB" id="A0A8H4W575"/>
<dbReference type="SMART" id="SM00248">
    <property type="entry name" value="ANK"/>
    <property type="match status" value="9"/>
</dbReference>
<dbReference type="PROSITE" id="PS50297">
    <property type="entry name" value="ANK_REP_REGION"/>
    <property type="match status" value="1"/>
</dbReference>
<dbReference type="OrthoDB" id="4772757at2759"/>
<dbReference type="InterPro" id="IPR002110">
    <property type="entry name" value="Ankyrin_rpt"/>
</dbReference>
<keyword evidence="5" id="KW-1185">Reference proteome</keyword>
<evidence type="ECO:0000313" key="5">
    <source>
        <dbReference type="Proteomes" id="UP000566819"/>
    </source>
</evidence>
<dbReference type="InterPro" id="IPR036770">
    <property type="entry name" value="Ankyrin_rpt-contain_sf"/>
</dbReference>
<protein>
    <recommendedName>
        <fullName evidence="6">F-box domain-containing protein</fullName>
    </recommendedName>
</protein>
<dbReference type="Proteomes" id="UP000566819">
    <property type="component" value="Unassembled WGS sequence"/>
</dbReference>
<dbReference type="PROSITE" id="PS50088">
    <property type="entry name" value="ANK_REPEAT"/>
    <property type="match status" value="2"/>
</dbReference>
<dbReference type="Pfam" id="PF12796">
    <property type="entry name" value="Ank_2"/>
    <property type="match status" value="2"/>
</dbReference>
<comment type="caution">
    <text evidence="4">The sequence shown here is derived from an EMBL/GenBank/DDBJ whole genome shotgun (WGS) entry which is preliminary data.</text>
</comment>
<name>A0A8H4W575_9HELO</name>
<keyword evidence="1" id="KW-0677">Repeat</keyword>
<reference evidence="4 5" key="1">
    <citation type="submission" date="2020-03" db="EMBL/GenBank/DDBJ databases">
        <title>Draft Genome Sequence of Cudoniella acicularis.</title>
        <authorList>
            <person name="Buettner E."/>
            <person name="Kellner H."/>
        </authorList>
    </citation>
    <scope>NUCLEOTIDE SEQUENCE [LARGE SCALE GENOMIC DNA]</scope>
    <source>
        <strain evidence="4 5">DSM 108380</strain>
    </source>
</reference>
<proteinExistence type="predicted"/>
<gene>
    <name evidence="4" type="ORF">G7Y89_g5981</name>
</gene>
<dbReference type="Gene3D" id="1.25.40.20">
    <property type="entry name" value="Ankyrin repeat-containing domain"/>
    <property type="match status" value="1"/>
</dbReference>
<feature type="repeat" description="ANK" evidence="3">
    <location>
        <begin position="465"/>
        <end position="497"/>
    </location>
</feature>
<feature type="repeat" description="ANK" evidence="3">
    <location>
        <begin position="210"/>
        <end position="238"/>
    </location>
</feature>
<accession>A0A8H4W575</accession>